<keyword evidence="3" id="KW-1185">Reference proteome</keyword>
<feature type="chain" id="PRO_5018630962" description="Porin" evidence="1">
    <location>
        <begin position="22"/>
        <end position="420"/>
    </location>
</feature>
<gene>
    <name evidence="2" type="ORF">EJN92_07775</name>
</gene>
<dbReference type="OrthoDB" id="197869at2"/>
<protein>
    <recommendedName>
        <fullName evidence="4">Porin</fullName>
    </recommendedName>
</protein>
<dbReference type="RefSeq" id="WP_126127292.1">
    <property type="nucleotide sequence ID" value="NZ_CP034464.1"/>
</dbReference>
<dbReference type="EMBL" id="CP034464">
    <property type="protein sequence ID" value="AZP11910.1"/>
    <property type="molecule type" value="Genomic_DNA"/>
</dbReference>
<name>A0A3Q9BQ12_9BURK</name>
<feature type="signal peptide" evidence="1">
    <location>
        <begin position="1"/>
        <end position="21"/>
    </location>
</feature>
<evidence type="ECO:0000256" key="1">
    <source>
        <dbReference type="SAM" id="SignalP"/>
    </source>
</evidence>
<dbReference type="KEGG" id="upv:EJN92_07775"/>
<dbReference type="SUPFAM" id="SSF56935">
    <property type="entry name" value="Porins"/>
    <property type="match status" value="1"/>
</dbReference>
<reference evidence="2 3" key="1">
    <citation type="journal article" date="2011" name="Int. J. Syst. Evol. Microbiol.">
        <title>Description of Undibacterium oligocarboniphilum sp. nov., isolated from purified water, and Undibacterium pigrum strain CCUG 49012 as the type strain of Undibacterium parvum sp. nov., and emended descriptions of the genus Undibacterium and the species Undibacterium pigrum.</title>
        <authorList>
            <person name="Eder W."/>
            <person name="Wanner G."/>
            <person name="Ludwig W."/>
            <person name="Busse H.J."/>
            <person name="Ziemke-Kageler F."/>
            <person name="Lang E."/>
        </authorList>
    </citation>
    <scope>NUCLEOTIDE SEQUENCE [LARGE SCALE GENOMIC DNA]</scope>
    <source>
        <strain evidence="2 3">DSM 23061</strain>
    </source>
</reference>
<proteinExistence type="predicted"/>
<keyword evidence="1" id="KW-0732">Signal</keyword>
<dbReference type="AlphaFoldDB" id="A0A3Q9BQ12"/>
<evidence type="ECO:0000313" key="2">
    <source>
        <dbReference type="EMBL" id="AZP11910.1"/>
    </source>
</evidence>
<dbReference type="InterPro" id="IPR023614">
    <property type="entry name" value="Porin_dom_sf"/>
</dbReference>
<evidence type="ECO:0008006" key="4">
    <source>
        <dbReference type="Google" id="ProtNLM"/>
    </source>
</evidence>
<dbReference type="Gene3D" id="2.40.160.10">
    <property type="entry name" value="Porin"/>
    <property type="match status" value="1"/>
</dbReference>
<sequence length="420" mass="45236">MKVQPLLAMLALPFAISSAYAEDISSAPTISISGFGTAAYTFSDTDDAEFVRPNQLNGVKKKPKAGPDSNFGIQATAKFNDMFSVTGQGLVRKLVVDEFVGEIAWAFAKAKFSDEWSVRAGRIGLPVYMISDYRNVGYANTMLRPPVEMYSQVPLESVDGLDVVYQKSFGDTAITAQFAVGQTSVKSKSQYTVDATKLTSIHLVAENGPFTLRFGRTDTTLNIEDSASVNAVVGGLRKFAANPALDTAFGLNAAANSLEVKDTHGSFTSLGLGVDWKNFIVQAEYGKRDTDSLSVSDTSSWYTMFGYRIGKFLPYFTHASVKQDSARTIASLPTTGPLPLPPALQAQLLGLSAGANALTSQAPIQTSNSIGLRWDFYKSAALKIQMDRFSPEQGPGNFVNAKSTFKGPVNVYAVAIDFVF</sequence>
<organism evidence="2 3">
    <name type="scientific">Undibacterium parvum</name>
    <dbReference type="NCBI Taxonomy" id="401471"/>
    <lineage>
        <taxon>Bacteria</taxon>
        <taxon>Pseudomonadati</taxon>
        <taxon>Pseudomonadota</taxon>
        <taxon>Betaproteobacteria</taxon>
        <taxon>Burkholderiales</taxon>
        <taxon>Oxalobacteraceae</taxon>
        <taxon>Undibacterium</taxon>
    </lineage>
</organism>
<accession>A0A3Q9BQ12</accession>
<evidence type="ECO:0000313" key="3">
    <source>
        <dbReference type="Proteomes" id="UP000275663"/>
    </source>
</evidence>
<dbReference type="Proteomes" id="UP000275663">
    <property type="component" value="Chromosome"/>
</dbReference>